<organism evidence="5 6">
    <name type="scientific">Pseudomonas oryzae</name>
    <dbReference type="NCBI Taxonomy" id="1392877"/>
    <lineage>
        <taxon>Bacteria</taxon>
        <taxon>Pseudomonadati</taxon>
        <taxon>Pseudomonadota</taxon>
        <taxon>Gammaproteobacteria</taxon>
        <taxon>Pseudomonadales</taxon>
        <taxon>Pseudomonadaceae</taxon>
        <taxon>Pseudomonas</taxon>
    </lineage>
</organism>
<dbReference type="InterPro" id="IPR013520">
    <property type="entry name" value="Ribonucl_H"/>
</dbReference>
<dbReference type="PANTHER" id="PTHR23044:SF61">
    <property type="entry name" value="3'-5' EXORIBONUCLEASE 1-RELATED"/>
    <property type="match status" value="1"/>
</dbReference>
<evidence type="ECO:0000256" key="3">
    <source>
        <dbReference type="ARBA" id="ARBA00022839"/>
    </source>
</evidence>
<dbReference type="SUPFAM" id="SSF53098">
    <property type="entry name" value="Ribonuclease H-like"/>
    <property type="match status" value="1"/>
</dbReference>
<evidence type="ECO:0000313" key="5">
    <source>
        <dbReference type="EMBL" id="SDS43843.1"/>
    </source>
</evidence>
<dbReference type="OrthoDB" id="4563729at2"/>
<dbReference type="AlphaFoldDB" id="A0A1H1S7F7"/>
<dbReference type="Gene3D" id="3.30.420.10">
    <property type="entry name" value="Ribonuclease H-like superfamily/Ribonuclease H"/>
    <property type="match status" value="1"/>
</dbReference>
<evidence type="ECO:0000256" key="2">
    <source>
        <dbReference type="ARBA" id="ARBA00022801"/>
    </source>
</evidence>
<dbReference type="InterPro" id="IPR047201">
    <property type="entry name" value="ERI-1_3'hExo-like"/>
</dbReference>
<dbReference type="Pfam" id="PF00929">
    <property type="entry name" value="RNase_T"/>
    <property type="match status" value="1"/>
</dbReference>
<protein>
    <submittedName>
        <fullName evidence="5">Inhibitor of the KinA pathway to sporulation, predicted exonuclease</fullName>
    </submittedName>
</protein>
<dbReference type="GO" id="GO:0003676">
    <property type="term" value="F:nucleic acid binding"/>
    <property type="evidence" value="ECO:0007669"/>
    <property type="project" value="InterPro"/>
</dbReference>
<evidence type="ECO:0000313" key="6">
    <source>
        <dbReference type="Proteomes" id="UP000243359"/>
    </source>
</evidence>
<keyword evidence="1" id="KW-0540">Nuclease</keyword>
<dbReference type="EMBL" id="LT629751">
    <property type="protein sequence ID" value="SDS43843.1"/>
    <property type="molecule type" value="Genomic_DNA"/>
</dbReference>
<dbReference type="GO" id="GO:0000175">
    <property type="term" value="F:3'-5'-RNA exonuclease activity"/>
    <property type="evidence" value="ECO:0007669"/>
    <property type="project" value="InterPro"/>
</dbReference>
<evidence type="ECO:0000259" key="4">
    <source>
        <dbReference type="SMART" id="SM00479"/>
    </source>
</evidence>
<reference evidence="6" key="1">
    <citation type="submission" date="2016-10" db="EMBL/GenBank/DDBJ databases">
        <authorList>
            <person name="Varghese N."/>
            <person name="Submissions S."/>
        </authorList>
    </citation>
    <scope>NUCLEOTIDE SEQUENCE [LARGE SCALE GENOMIC DNA]</scope>
    <source>
        <strain evidence="6">KCTC 32247</strain>
    </source>
</reference>
<dbReference type="InterPro" id="IPR012337">
    <property type="entry name" value="RNaseH-like_sf"/>
</dbReference>
<dbReference type="CDD" id="cd06133">
    <property type="entry name" value="ERI-1_3'hExo_like"/>
    <property type="match status" value="1"/>
</dbReference>
<dbReference type="SMART" id="SM00479">
    <property type="entry name" value="EXOIII"/>
    <property type="match status" value="1"/>
</dbReference>
<name>A0A1H1S7F7_9PSED</name>
<dbReference type="STRING" id="1392877.SAMN05216221_1821"/>
<keyword evidence="3 5" id="KW-0269">Exonuclease</keyword>
<evidence type="ECO:0000256" key="1">
    <source>
        <dbReference type="ARBA" id="ARBA00022722"/>
    </source>
</evidence>
<dbReference type="Proteomes" id="UP000243359">
    <property type="component" value="Chromosome I"/>
</dbReference>
<dbReference type="RefSeq" id="WP_090348639.1">
    <property type="nucleotide sequence ID" value="NZ_LT629751.1"/>
</dbReference>
<feature type="domain" description="Exonuclease" evidence="4">
    <location>
        <begin position="3"/>
        <end position="186"/>
    </location>
</feature>
<dbReference type="InterPro" id="IPR036397">
    <property type="entry name" value="RNaseH_sf"/>
</dbReference>
<dbReference type="GO" id="GO:0006259">
    <property type="term" value="P:DNA metabolic process"/>
    <property type="evidence" value="ECO:0007669"/>
    <property type="project" value="UniProtKB-ARBA"/>
</dbReference>
<dbReference type="PANTHER" id="PTHR23044">
    <property type="entry name" value="3'-5' EXONUCLEASE ERI1-RELATED"/>
    <property type="match status" value="1"/>
</dbReference>
<proteinExistence type="predicted"/>
<sequence>MRHWLVIDLEATTDDGGWPTEDMEIIEIGAVIVDEQGCELSSFQSFVRPTRRPQLTAFCRELTHIQQADVDHAPALAQLQAQFDDWLHPHLPRVRGWLSWGDYDRQQFEVEWRQQRLDSCLARLPHFNLKKLFHRQFKSLAGPKRVGLNRALELSGLEFRGTQHRALDDARNIARLLPGTLPVLAAARLELHAAD</sequence>
<dbReference type="InterPro" id="IPR051274">
    <property type="entry name" value="3-5_Exoribonuclease"/>
</dbReference>
<keyword evidence="6" id="KW-1185">Reference proteome</keyword>
<gene>
    <name evidence="5" type="ORF">SAMN05216221_1821</name>
</gene>
<keyword evidence="2" id="KW-0378">Hydrolase</keyword>
<accession>A0A1H1S7F7</accession>